<dbReference type="Pfam" id="PF13487">
    <property type="entry name" value="HD_5"/>
    <property type="match status" value="1"/>
</dbReference>
<dbReference type="InterPro" id="IPR037522">
    <property type="entry name" value="HD_GYP_dom"/>
</dbReference>
<feature type="domain" description="HD-GYP" evidence="1">
    <location>
        <begin position="198"/>
        <end position="393"/>
    </location>
</feature>
<dbReference type="InterPro" id="IPR003607">
    <property type="entry name" value="HD/PDEase_dom"/>
</dbReference>
<sequence length="415" mass="48161">MKVIEHKHVIPIIRNTLNALDARLVDHGYRVAFLMEQTLRHAGLFKGKELRDIVMTCFLHDIGAYKTEEIEQLIQFETWDIYQHSVYGYLFLKNLSPLGPYADIILYHHIYYRKLRDHDIPYLLVSQLLSLCDRLDVYQLEKPLQNVEAFLRQFEEDYFSKEAIDLFLSADAQCHMLDQLYVQHQEVKVAVFDEIPFTESEGKAYLHMLSYAIDFRSEYMVAHTITTTSVSTTLAALCDYHPTEIEKVYYGALLHDIGKVAIPVTILDFPGRLSPQDMAVMQSHVTYSMKILHGVVDEEIEHIAVRHHEKLNGKGYPLGLKEEALTTSERIVAIADIISALIGKRSYKEAYDLEKIKEILQEMAEGQYLDDRIVQIACDNLPHILQTVKRDCTPVIAMYQEIRRDYEHRIAQLDR</sequence>
<organism evidence="2 3">
    <name type="scientific">Clostridium innocuum</name>
    <dbReference type="NCBI Taxonomy" id="1522"/>
    <lineage>
        <taxon>Bacteria</taxon>
        <taxon>Bacillati</taxon>
        <taxon>Bacillota</taxon>
        <taxon>Clostridia</taxon>
        <taxon>Eubacteriales</taxon>
        <taxon>Clostridiaceae</taxon>
        <taxon>Clostridium</taxon>
    </lineage>
</organism>
<keyword evidence="2" id="KW-0378">Hydrolase</keyword>
<dbReference type="Proteomes" id="UP000030008">
    <property type="component" value="Unassembled WGS sequence"/>
</dbReference>
<dbReference type="AlphaFoldDB" id="A0A099I6F7"/>
<dbReference type="PANTHER" id="PTHR43155:SF2">
    <property type="entry name" value="CYCLIC DI-GMP PHOSPHODIESTERASE PA4108"/>
    <property type="match status" value="1"/>
</dbReference>
<dbReference type="EMBL" id="JQIF01000052">
    <property type="protein sequence ID" value="KGJ52837.1"/>
    <property type="molecule type" value="Genomic_DNA"/>
</dbReference>
<gene>
    <name evidence="2" type="ORF">CIAN88_12655</name>
</gene>
<dbReference type="Gene3D" id="1.10.3210.10">
    <property type="entry name" value="Hypothetical protein af1432"/>
    <property type="match status" value="2"/>
</dbReference>
<dbReference type="CDD" id="cd00077">
    <property type="entry name" value="HDc"/>
    <property type="match status" value="2"/>
</dbReference>
<reference evidence="2 3" key="1">
    <citation type="submission" date="2014-08" db="EMBL/GenBank/DDBJ databases">
        <title>Clostridium innocuum, an unnegligible vancomycin-resistant pathogen causing extra-intestinal infections.</title>
        <authorList>
            <person name="Feng Y."/>
            <person name="Chiu C.-H."/>
        </authorList>
    </citation>
    <scope>NUCLEOTIDE SEQUENCE [LARGE SCALE GENOMIC DNA]</scope>
    <source>
        <strain evidence="2 3">AN88</strain>
    </source>
</reference>
<dbReference type="InterPro" id="IPR006675">
    <property type="entry name" value="HDIG_dom"/>
</dbReference>
<dbReference type="RefSeq" id="WP_044905781.1">
    <property type="nucleotide sequence ID" value="NZ_JAQCQO010000011.1"/>
</dbReference>
<dbReference type="NCBIfam" id="TIGR00277">
    <property type="entry name" value="HDIG"/>
    <property type="match status" value="1"/>
</dbReference>
<dbReference type="Pfam" id="PF01966">
    <property type="entry name" value="HD"/>
    <property type="match status" value="1"/>
</dbReference>
<evidence type="ECO:0000313" key="2">
    <source>
        <dbReference type="EMBL" id="KGJ52837.1"/>
    </source>
</evidence>
<dbReference type="PROSITE" id="PS51832">
    <property type="entry name" value="HD_GYP"/>
    <property type="match status" value="1"/>
</dbReference>
<evidence type="ECO:0000313" key="3">
    <source>
        <dbReference type="Proteomes" id="UP000030008"/>
    </source>
</evidence>
<dbReference type="SUPFAM" id="SSF109604">
    <property type="entry name" value="HD-domain/PDEase-like"/>
    <property type="match status" value="2"/>
</dbReference>
<dbReference type="PANTHER" id="PTHR43155">
    <property type="entry name" value="CYCLIC DI-GMP PHOSPHODIESTERASE PA4108-RELATED"/>
    <property type="match status" value="1"/>
</dbReference>
<accession>A0A099I6F7</accession>
<evidence type="ECO:0000259" key="1">
    <source>
        <dbReference type="PROSITE" id="PS51832"/>
    </source>
</evidence>
<dbReference type="SMART" id="SM00471">
    <property type="entry name" value="HDc"/>
    <property type="match status" value="2"/>
</dbReference>
<dbReference type="GO" id="GO:0016787">
    <property type="term" value="F:hydrolase activity"/>
    <property type="evidence" value="ECO:0007669"/>
    <property type="project" value="UniProtKB-KW"/>
</dbReference>
<name>A0A099I6F7_CLOIN</name>
<dbReference type="InterPro" id="IPR006674">
    <property type="entry name" value="HD_domain"/>
</dbReference>
<protein>
    <submittedName>
        <fullName evidence="2">Phosphohydrolase</fullName>
    </submittedName>
</protein>
<comment type="caution">
    <text evidence="2">The sequence shown here is derived from an EMBL/GenBank/DDBJ whole genome shotgun (WGS) entry which is preliminary data.</text>
</comment>
<proteinExistence type="predicted"/>